<protein>
    <submittedName>
        <fullName evidence="1">Uncharacterized protein</fullName>
    </submittedName>
</protein>
<reference evidence="1 2" key="1">
    <citation type="submission" date="2021-01" db="EMBL/GenBank/DDBJ databases">
        <title>Genomic Encyclopedia of Type Strains, Phase IV (KMG-IV): sequencing the most valuable type-strain genomes for metagenomic binning, comparative biology and taxonomic classification.</title>
        <authorList>
            <person name="Goeker M."/>
        </authorList>
    </citation>
    <scope>NUCLEOTIDE SEQUENCE [LARGE SCALE GENOMIC DNA]</scope>
    <source>
        <strain evidence="1 2">DSM 25879</strain>
    </source>
</reference>
<comment type="caution">
    <text evidence="1">The sequence shown here is derived from an EMBL/GenBank/DDBJ whole genome shotgun (WGS) entry which is preliminary data.</text>
</comment>
<name>A0ABS2P574_9BACI</name>
<sequence length="142" mass="16098">MSENPKIPKLELDKFTFSPPGPMGWNMAEYEQLLENPDQLVLNEDTVNSQLHSLKGIQLVEFSMSGELRAKHTAKTLRPTEEIPEIIMEEPGLEGKASEEEAAEEIIEVPTPSRKRVTIIIKETSLKTPWISPIFSKTQKNR</sequence>
<evidence type="ECO:0000313" key="2">
    <source>
        <dbReference type="Proteomes" id="UP000737402"/>
    </source>
</evidence>
<accession>A0ABS2P574</accession>
<proteinExistence type="predicted"/>
<dbReference type="Proteomes" id="UP000737402">
    <property type="component" value="Unassembled WGS sequence"/>
</dbReference>
<dbReference type="RefSeq" id="WP_204419207.1">
    <property type="nucleotide sequence ID" value="NZ_JAFBED010000013.1"/>
</dbReference>
<gene>
    <name evidence="1" type="ORF">JOC95_003934</name>
</gene>
<evidence type="ECO:0000313" key="1">
    <source>
        <dbReference type="EMBL" id="MBM7622024.1"/>
    </source>
</evidence>
<keyword evidence="2" id="KW-1185">Reference proteome</keyword>
<dbReference type="EMBL" id="JAFBED010000013">
    <property type="protein sequence ID" value="MBM7622024.1"/>
    <property type="molecule type" value="Genomic_DNA"/>
</dbReference>
<organism evidence="1 2">
    <name type="scientific">Sutcliffiella tianshenii</name>
    <dbReference type="NCBI Taxonomy" id="1463404"/>
    <lineage>
        <taxon>Bacteria</taxon>
        <taxon>Bacillati</taxon>
        <taxon>Bacillota</taxon>
        <taxon>Bacilli</taxon>
        <taxon>Bacillales</taxon>
        <taxon>Bacillaceae</taxon>
        <taxon>Sutcliffiella</taxon>
    </lineage>
</organism>